<accession>A0A6G4UDJ2</accession>
<reference evidence="5 6" key="1">
    <citation type="submission" date="2020-02" db="EMBL/GenBank/DDBJ databases">
        <title>Whole-genome analyses of novel actinobacteria.</title>
        <authorList>
            <person name="Sahin N."/>
        </authorList>
    </citation>
    <scope>NUCLEOTIDE SEQUENCE [LARGE SCALE GENOMIC DNA]</scope>
    <source>
        <strain evidence="5 6">A7024</strain>
    </source>
</reference>
<protein>
    <submittedName>
        <fullName evidence="5">HIT family protein</fullName>
    </submittedName>
</protein>
<dbReference type="Proteomes" id="UP000481583">
    <property type="component" value="Unassembled WGS sequence"/>
</dbReference>
<dbReference type="PANTHER" id="PTHR46648:SF1">
    <property type="entry name" value="ADENOSINE 5'-MONOPHOSPHORAMIDASE HNT1"/>
    <property type="match status" value="1"/>
</dbReference>
<dbReference type="InterPro" id="IPR001310">
    <property type="entry name" value="Histidine_triad_HIT"/>
</dbReference>
<keyword evidence="6" id="KW-1185">Reference proteome</keyword>
<dbReference type="GO" id="GO:0003824">
    <property type="term" value="F:catalytic activity"/>
    <property type="evidence" value="ECO:0007669"/>
    <property type="project" value="InterPro"/>
</dbReference>
<evidence type="ECO:0000313" key="6">
    <source>
        <dbReference type="Proteomes" id="UP000481583"/>
    </source>
</evidence>
<feature type="short sequence motif" description="Histidine triad motif" evidence="2 3">
    <location>
        <begin position="91"/>
        <end position="95"/>
    </location>
</feature>
<proteinExistence type="predicted"/>
<gene>
    <name evidence="5" type="ORF">G5C51_41205</name>
</gene>
<comment type="caution">
    <text evidence="5">The sequence shown here is derived from an EMBL/GenBank/DDBJ whole genome shotgun (WGS) entry which is preliminary data.</text>
</comment>
<evidence type="ECO:0000256" key="2">
    <source>
        <dbReference type="PIRSR" id="PIRSR601310-3"/>
    </source>
</evidence>
<evidence type="ECO:0000256" key="3">
    <source>
        <dbReference type="PROSITE-ProRule" id="PRU00464"/>
    </source>
</evidence>
<dbReference type="SUPFAM" id="SSF54197">
    <property type="entry name" value="HIT-like"/>
    <property type="match status" value="1"/>
</dbReference>
<dbReference type="Pfam" id="PF01230">
    <property type="entry name" value="HIT"/>
    <property type="match status" value="1"/>
</dbReference>
<evidence type="ECO:0000313" key="5">
    <source>
        <dbReference type="EMBL" id="NGN70289.1"/>
    </source>
</evidence>
<dbReference type="InterPro" id="IPR036265">
    <property type="entry name" value="HIT-like_sf"/>
</dbReference>
<feature type="active site" description="Tele-AMP-histidine intermediate" evidence="1">
    <location>
        <position position="93"/>
    </location>
</feature>
<dbReference type="Gene3D" id="3.30.428.10">
    <property type="entry name" value="HIT-like"/>
    <property type="match status" value="1"/>
</dbReference>
<name>A0A6G4UDJ2_9ACTN</name>
<organism evidence="5 6">
    <name type="scientific">Streptomyces coryli</name>
    <dbReference type="NCBI Taxonomy" id="1128680"/>
    <lineage>
        <taxon>Bacteria</taxon>
        <taxon>Bacillati</taxon>
        <taxon>Actinomycetota</taxon>
        <taxon>Actinomycetes</taxon>
        <taxon>Kitasatosporales</taxon>
        <taxon>Streptomycetaceae</taxon>
        <taxon>Streptomyces</taxon>
    </lineage>
</organism>
<evidence type="ECO:0000256" key="1">
    <source>
        <dbReference type="PIRSR" id="PIRSR601310-1"/>
    </source>
</evidence>
<sequence length="119" mass="12644">MTACVFCSIAAGHTPAEIVREWPDALAIRPRSGGVNAGHLLVLPRTHVQDAGDNLEVTAAVMRRAAELLAEHPAANLITSKGAEATQTVYHLHVHVVPRQADDGLPLPWTPQHAARNGA</sequence>
<dbReference type="AlphaFoldDB" id="A0A6G4UDJ2"/>
<dbReference type="PANTHER" id="PTHR46648">
    <property type="entry name" value="HIT FAMILY PROTEIN 1"/>
    <property type="match status" value="1"/>
</dbReference>
<dbReference type="GO" id="GO:0009117">
    <property type="term" value="P:nucleotide metabolic process"/>
    <property type="evidence" value="ECO:0007669"/>
    <property type="project" value="TreeGrafter"/>
</dbReference>
<dbReference type="InterPro" id="IPR011146">
    <property type="entry name" value="HIT-like"/>
</dbReference>
<dbReference type="EMBL" id="JAAKZV010000462">
    <property type="protein sequence ID" value="NGN70289.1"/>
    <property type="molecule type" value="Genomic_DNA"/>
</dbReference>
<feature type="domain" description="HIT" evidence="4">
    <location>
        <begin position="5"/>
        <end position="106"/>
    </location>
</feature>
<evidence type="ECO:0000259" key="4">
    <source>
        <dbReference type="PROSITE" id="PS51084"/>
    </source>
</evidence>
<dbReference type="PROSITE" id="PS51084">
    <property type="entry name" value="HIT_2"/>
    <property type="match status" value="1"/>
</dbReference>